<dbReference type="Pfam" id="PF00561">
    <property type="entry name" value="Abhydrolase_1"/>
    <property type="match status" value="1"/>
</dbReference>
<organism evidence="14 15">
    <name type="scientific">Larinioides sclopetarius</name>
    <dbReference type="NCBI Taxonomy" id="280406"/>
    <lineage>
        <taxon>Eukaryota</taxon>
        <taxon>Metazoa</taxon>
        <taxon>Ecdysozoa</taxon>
        <taxon>Arthropoda</taxon>
        <taxon>Chelicerata</taxon>
        <taxon>Arachnida</taxon>
        <taxon>Araneae</taxon>
        <taxon>Araneomorphae</taxon>
        <taxon>Entelegynae</taxon>
        <taxon>Araneoidea</taxon>
        <taxon>Araneidae</taxon>
        <taxon>Larinioides</taxon>
    </lineage>
</organism>
<comment type="similarity">
    <text evidence="1">Belongs to the AB hydrolase superfamily.</text>
</comment>
<sequence>MRSSEIISVLQIKMLLLSLLVCIAALLQASSASPVPASKKPRPVNLSYACMRITGDGGDGDNKDDVPVILIHGLGLSKEAWMGVYQLFALKTKKRVCIVDLRNHGDSPWSDQSDVAAMAEDIKKFLDTLKVKKAIVLGHSLGGKVAVHFTLNYPDKVEKLIVEDMRPNGLTPLALQEVQVFLALLHKSSEIMPQGVSEKEAKKTIFKFLNEELGKLNASELLNPKIVNFLPIRCKNGKCAWKTNTELVKYILKDFQFLLNESSGRYDGPTLFIYGTASPFKVNEEESSIKKLFPNAELVGVEGAFHVVHEREEFFNTVINFINRK</sequence>
<feature type="domain" description="AB hydrolase-1" evidence="13">
    <location>
        <begin position="67"/>
        <end position="310"/>
    </location>
</feature>
<keyword evidence="12" id="KW-0732">Signal</keyword>
<evidence type="ECO:0000313" key="15">
    <source>
        <dbReference type="Proteomes" id="UP001497382"/>
    </source>
</evidence>
<proteinExistence type="inferred from homology"/>
<protein>
    <recommendedName>
        <fullName evidence="7">sn-1-specific diacylglycerol lipase ABHD11</fullName>
        <ecNumber evidence="3">3.1.1.116</ecNumber>
    </recommendedName>
    <alternativeName>
        <fullName evidence="4">Alpha/beta hydrolase domain-containing protein 11</fullName>
    </alternativeName>
</protein>
<dbReference type="SUPFAM" id="SSF53474">
    <property type="entry name" value="alpha/beta-Hydrolases"/>
    <property type="match status" value="1"/>
</dbReference>
<evidence type="ECO:0000256" key="12">
    <source>
        <dbReference type="SAM" id="SignalP"/>
    </source>
</evidence>
<feature type="chain" id="PRO_5043819294" description="sn-1-specific diacylglycerol lipase ABHD11" evidence="12">
    <location>
        <begin position="33"/>
        <end position="325"/>
    </location>
</feature>
<reference evidence="14 15" key="1">
    <citation type="submission" date="2024-04" db="EMBL/GenBank/DDBJ databases">
        <authorList>
            <person name="Rising A."/>
            <person name="Reimegard J."/>
            <person name="Sonavane S."/>
            <person name="Akerstrom W."/>
            <person name="Nylinder S."/>
            <person name="Hedman E."/>
            <person name="Kallberg Y."/>
        </authorList>
    </citation>
    <scope>NUCLEOTIDE SEQUENCE [LARGE SCALE GENOMIC DNA]</scope>
</reference>
<evidence type="ECO:0000256" key="1">
    <source>
        <dbReference type="ARBA" id="ARBA00008645"/>
    </source>
</evidence>
<comment type="catalytic activity">
    <reaction evidence="10">
        <text>1-octadecanoyl-2-(9Z-octadecenoyl)-sn-glycerol + H2O = 2-(9Z-octadecenoyl)-glycerol + octadecanoate + H(+)</text>
        <dbReference type="Rhea" id="RHEA:77103"/>
        <dbReference type="ChEBI" id="CHEBI:15377"/>
        <dbReference type="ChEBI" id="CHEBI:15378"/>
        <dbReference type="ChEBI" id="CHEBI:25629"/>
        <dbReference type="ChEBI" id="CHEBI:73990"/>
        <dbReference type="ChEBI" id="CHEBI:75468"/>
    </reaction>
</comment>
<evidence type="ECO:0000256" key="2">
    <source>
        <dbReference type="ARBA" id="ARBA00022801"/>
    </source>
</evidence>
<dbReference type="PANTHER" id="PTHR46118">
    <property type="entry name" value="PROTEIN ABHD11"/>
    <property type="match status" value="1"/>
</dbReference>
<keyword evidence="2" id="KW-0378">Hydrolase</keyword>
<dbReference type="InterPro" id="IPR029058">
    <property type="entry name" value="AB_hydrolase_fold"/>
</dbReference>
<feature type="signal peptide" evidence="12">
    <location>
        <begin position="1"/>
        <end position="32"/>
    </location>
</feature>
<evidence type="ECO:0000256" key="8">
    <source>
        <dbReference type="ARBA" id="ARBA00048283"/>
    </source>
</evidence>
<dbReference type="EC" id="3.1.1.116" evidence="3"/>
<comment type="catalytic activity">
    <reaction evidence="6">
        <text>a 1,3-diacyl-sn-glycerol + H2O = a 1-acyl-sn-glycerol + a fatty acid + H(+)</text>
        <dbReference type="Rhea" id="RHEA:38503"/>
        <dbReference type="ChEBI" id="CHEBI:15377"/>
        <dbReference type="ChEBI" id="CHEBI:15378"/>
        <dbReference type="ChEBI" id="CHEBI:28868"/>
        <dbReference type="ChEBI" id="CHEBI:64683"/>
        <dbReference type="ChEBI" id="CHEBI:77272"/>
    </reaction>
</comment>
<comment type="catalytic activity">
    <reaction evidence="5">
        <text>a 1,2-diacyl-sn-glycerol + H2O = a 2-acylglycerol + a fatty acid + H(+)</text>
        <dbReference type="Rhea" id="RHEA:33275"/>
        <dbReference type="ChEBI" id="CHEBI:15377"/>
        <dbReference type="ChEBI" id="CHEBI:15378"/>
        <dbReference type="ChEBI" id="CHEBI:17389"/>
        <dbReference type="ChEBI" id="CHEBI:17815"/>
        <dbReference type="ChEBI" id="CHEBI:28868"/>
        <dbReference type="EC" id="3.1.1.116"/>
    </reaction>
</comment>
<dbReference type="Proteomes" id="UP001497382">
    <property type="component" value="Unassembled WGS sequence"/>
</dbReference>
<accession>A0AAV1ZVI0</accession>
<comment type="catalytic activity">
    <reaction evidence="9">
        <text>1,2-didecanoylglycerol + H2O = decanoylglycerol + decanoate + H(+)</text>
        <dbReference type="Rhea" id="RHEA:48596"/>
        <dbReference type="ChEBI" id="CHEBI:11152"/>
        <dbReference type="ChEBI" id="CHEBI:15377"/>
        <dbReference type="ChEBI" id="CHEBI:15378"/>
        <dbReference type="ChEBI" id="CHEBI:27689"/>
        <dbReference type="ChEBI" id="CHEBI:90605"/>
    </reaction>
</comment>
<dbReference type="PRINTS" id="PR00111">
    <property type="entry name" value="ABHYDROLASE"/>
</dbReference>
<name>A0AAV1ZVI0_9ARAC</name>
<comment type="catalytic activity">
    <reaction evidence="8">
        <text>1-octadecanoyl-2-(4Z,7Z,10Z,13Z,16Z,19Z-docosahexaenoyl)-sn-glycerol + H2O = 2-(4Z,7Z,10Z,13Z,16Z,19Z-docosahexaenoyl)-glycerol + octadecanoate + H(+)</text>
        <dbReference type="Rhea" id="RHEA:77107"/>
        <dbReference type="ChEBI" id="CHEBI:15377"/>
        <dbReference type="ChEBI" id="CHEBI:15378"/>
        <dbReference type="ChEBI" id="CHEBI:25629"/>
        <dbReference type="ChEBI" id="CHEBI:77129"/>
        <dbReference type="ChEBI" id="CHEBI:186738"/>
    </reaction>
</comment>
<evidence type="ECO:0000256" key="7">
    <source>
        <dbReference type="ARBA" id="ARBA00044064"/>
    </source>
</evidence>
<evidence type="ECO:0000256" key="11">
    <source>
        <dbReference type="ARBA" id="ARBA00048919"/>
    </source>
</evidence>
<gene>
    <name evidence="14" type="ORF">LARSCL_LOCUS7474</name>
</gene>
<evidence type="ECO:0000256" key="9">
    <source>
        <dbReference type="ARBA" id="ARBA00048504"/>
    </source>
</evidence>
<comment type="catalytic activity">
    <reaction evidence="11">
        <text>1-octadecanoyl-2-(5Z,8Z,11Z,14Z-eicosatetraenoyl)-sn-glycerol + H2O = 2-(5Z,8Z,11Z,14Z-eicosatetraenoyl)-glycerol + octadecanoate + H(+)</text>
        <dbReference type="Rhea" id="RHEA:38507"/>
        <dbReference type="ChEBI" id="CHEBI:15377"/>
        <dbReference type="ChEBI" id="CHEBI:15378"/>
        <dbReference type="ChEBI" id="CHEBI:25629"/>
        <dbReference type="ChEBI" id="CHEBI:52392"/>
        <dbReference type="ChEBI" id="CHEBI:75728"/>
    </reaction>
</comment>
<evidence type="ECO:0000256" key="3">
    <source>
        <dbReference type="ARBA" id="ARBA00026104"/>
    </source>
</evidence>
<evidence type="ECO:0000256" key="4">
    <source>
        <dbReference type="ARBA" id="ARBA00042703"/>
    </source>
</evidence>
<comment type="caution">
    <text evidence="14">The sequence shown here is derived from an EMBL/GenBank/DDBJ whole genome shotgun (WGS) entry which is preliminary data.</text>
</comment>
<dbReference type="InterPro" id="IPR000073">
    <property type="entry name" value="AB_hydrolase_1"/>
</dbReference>
<dbReference type="GO" id="GO:0052689">
    <property type="term" value="F:carboxylic ester hydrolase activity"/>
    <property type="evidence" value="ECO:0007669"/>
    <property type="project" value="TreeGrafter"/>
</dbReference>
<evidence type="ECO:0000256" key="6">
    <source>
        <dbReference type="ARBA" id="ARBA00043742"/>
    </source>
</evidence>
<evidence type="ECO:0000256" key="10">
    <source>
        <dbReference type="ARBA" id="ARBA00048513"/>
    </source>
</evidence>
<evidence type="ECO:0000313" key="14">
    <source>
        <dbReference type="EMBL" id="CAL1274450.1"/>
    </source>
</evidence>
<dbReference type="PANTHER" id="PTHR46118:SF4">
    <property type="entry name" value="PROTEIN ABHD11"/>
    <property type="match status" value="1"/>
</dbReference>
<dbReference type="Gene3D" id="3.40.50.1820">
    <property type="entry name" value="alpha/beta hydrolase"/>
    <property type="match status" value="1"/>
</dbReference>
<evidence type="ECO:0000256" key="5">
    <source>
        <dbReference type="ARBA" id="ARBA00043667"/>
    </source>
</evidence>
<dbReference type="AlphaFoldDB" id="A0AAV1ZVI0"/>
<evidence type="ECO:0000259" key="13">
    <source>
        <dbReference type="Pfam" id="PF00561"/>
    </source>
</evidence>
<dbReference type="EMBL" id="CAXIEN010000077">
    <property type="protein sequence ID" value="CAL1274450.1"/>
    <property type="molecule type" value="Genomic_DNA"/>
</dbReference>
<keyword evidence="15" id="KW-1185">Reference proteome</keyword>